<dbReference type="InterPro" id="IPR052789">
    <property type="entry name" value="SSUH2_homolog"/>
</dbReference>
<reference evidence="1 2" key="1">
    <citation type="submission" date="2024-08" db="EMBL/GenBank/DDBJ databases">
        <authorList>
            <person name="Cucini C."/>
            <person name="Frati F."/>
        </authorList>
    </citation>
    <scope>NUCLEOTIDE SEQUENCE [LARGE SCALE GENOMIC DNA]</scope>
</reference>
<accession>A0ABP1Q1Q5</accession>
<dbReference type="Proteomes" id="UP001642540">
    <property type="component" value="Unassembled WGS sequence"/>
</dbReference>
<sequence>MHTVMKQKGQRSERARARIEFCRKKGGGFRRKKNCEFLGSADISSRDESGYTLNSRALLRSKHARYHGDPDFSGEDGDLLPSAPPLEILDTVVGYEDLSFDAVCVPPPEPCIGDFGMLDPEQQMLGTWAPYPEYSLRTIIPHSCQVSEAAARSALTAYVKNHCCWGVGAARNMSVTSIRQNCAYHYILQTFTEKREARWAWAPHVGGDADGPDQGAAPSPWDLPASPSKPFHSEVKVIEVPHTASVKPCHRCRGTGTMACPSCHGKGFTRCLACQGEGWGLGSESRERCIVCGSSSHGHGRQDCNRCGAKGRVACPVCDSYGQLKCFIQLTVSWKVNVGEYITGGDEVPHDLLRQADGQIGIEETGIRVAPLPSDIVSDETLAMASAQLISEHFQVSSNALLLAQRHQVRVVPITTLHYRWKNHDGTYFVYGLDKKVHAPDYPQTCCCGCIIL</sequence>
<keyword evidence="2" id="KW-1185">Reference proteome</keyword>
<evidence type="ECO:0000313" key="2">
    <source>
        <dbReference type="Proteomes" id="UP001642540"/>
    </source>
</evidence>
<organism evidence="1 2">
    <name type="scientific">Orchesella dallaii</name>
    <dbReference type="NCBI Taxonomy" id="48710"/>
    <lineage>
        <taxon>Eukaryota</taxon>
        <taxon>Metazoa</taxon>
        <taxon>Ecdysozoa</taxon>
        <taxon>Arthropoda</taxon>
        <taxon>Hexapoda</taxon>
        <taxon>Collembola</taxon>
        <taxon>Entomobryomorpha</taxon>
        <taxon>Entomobryoidea</taxon>
        <taxon>Orchesellidae</taxon>
        <taxon>Orchesellinae</taxon>
        <taxon>Orchesella</taxon>
    </lineage>
</organism>
<dbReference type="PANTHER" id="PTHR48465:SF1">
    <property type="entry name" value="PROTEIN SSUH2 HOMOLOG"/>
    <property type="match status" value="1"/>
</dbReference>
<name>A0ABP1Q1Q5_9HEXA</name>
<comment type="caution">
    <text evidence="1">The sequence shown here is derived from an EMBL/GenBank/DDBJ whole genome shotgun (WGS) entry which is preliminary data.</text>
</comment>
<protein>
    <recommendedName>
        <fullName evidence="3">Protein SSUH2</fullName>
    </recommendedName>
</protein>
<evidence type="ECO:0008006" key="3">
    <source>
        <dbReference type="Google" id="ProtNLM"/>
    </source>
</evidence>
<gene>
    <name evidence="1" type="ORF">ODALV1_LOCUS5251</name>
</gene>
<proteinExistence type="predicted"/>
<dbReference type="EMBL" id="CAXLJM020000015">
    <property type="protein sequence ID" value="CAL8082582.1"/>
    <property type="molecule type" value="Genomic_DNA"/>
</dbReference>
<evidence type="ECO:0000313" key="1">
    <source>
        <dbReference type="EMBL" id="CAL8082582.1"/>
    </source>
</evidence>
<dbReference type="PANTHER" id="PTHR48465">
    <property type="entry name" value="PROTEIN SSUH2 HOMOLOG"/>
    <property type="match status" value="1"/>
</dbReference>